<accession>A0A7J7C8K3</accession>
<dbReference type="AlphaFoldDB" id="A0A7J7C8K3"/>
<keyword evidence="1" id="KW-0812">Transmembrane</keyword>
<sequence>MEIQEKLLKFKFHFLFALILTISVSALFYLAPNFATILAYFCPLFLSTTLFLGAVIFLGKTSSLPATDDKAGEGILDYVAAQPEHAVDSYKSE</sequence>
<feature type="transmembrane region" description="Helical" evidence="1">
    <location>
        <begin position="12"/>
        <end position="31"/>
    </location>
</feature>
<proteinExistence type="predicted"/>
<dbReference type="EMBL" id="JAAARO010000019">
    <property type="protein sequence ID" value="KAF5730481.1"/>
    <property type="molecule type" value="Genomic_DNA"/>
</dbReference>
<protein>
    <recommendedName>
        <fullName evidence="4">Transmembrane protein</fullName>
    </recommendedName>
</protein>
<evidence type="ECO:0000313" key="2">
    <source>
        <dbReference type="EMBL" id="KAF5730481.1"/>
    </source>
</evidence>
<reference evidence="2 3" key="1">
    <citation type="journal article" date="2020" name="Nat. Commun.">
        <title>Genome of Tripterygium wilfordii and identification of cytochrome P450 involved in triptolide biosynthesis.</title>
        <authorList>
            <person name="Tu L."/>
            <person name="Su P."/>
            <person name="Zhang Z."/>
            <person name="Gao L."/>
            <person name="Wang J."/>
            <person name="Hu T."/>
            <person name="Zhou J."/>
            <person name="Zhang Y."/>
            <person name="Zhao Y."/>
            <person name="Liu Y."/>
            <person name="Song Y."/>
            <person name="Tong Y."/>
            <person name="Lu Y."/>
            <person name="Yang J."/>
            <person name="Xu C."/>
            <person name="Jia M."/>
            <person name="Peters R.J."/>
            <person name="Huang L."/>
            <person name="Gao W."/>
        </authorList>
    </citation>
    <scope>NUCLEOTIDE SEQUENCE [LARGE SCALE GENOMIC DNA]</scope>
    <source>
        <strain evidence="3">cv. XIE 37</strain>
        <tissue evidence="2">Leaf</tissue>
    </source>
</reference>
<gene>
    <name evidence="2" type="ORF">HS088_TW19G00071</name>
</gene>
<name>A0A7J7C8K3_TRIWF</name>
<evidence type="ECO:0008006" key="4">
    <source>
        <dbReference type="Google" id="ProtNLM"/>
    </source>
</evidence>
<keyword evidence="3" id="KW-1185">Reference proteome</keyword>
<keyword evidence="1" id="KW-1133">Transmembrane helix</keyword>
<keyword evidence="1" id="KW-0472">Membrane</keyword>
<evidence type="ECO:0000313" key="3">
    <source>
        <dbReference type="Proteomes" id="UP000593562"/>
    </source>
</evidence>
<dbReference type="FunCoup" id="A0A7J7C8K3">
    <property type="interactions" value="120"/>
</dbReference>
<dbReference type="InParanoid" id="A0A7J7C8K3"/>
<evidence type="ECO:0000256" key="1">
    <source>
        <dbReference type="SAM" id="Phobius"/>
    </source>
</evidence>
<feature type="transmembrane region" description="Helical" evidence="1">
    <location>
        <begin position="37"/>
        <end position="58"/>
    </location>
</feature>
<dbReference type="Proteomes" id="UP000593562">
    <property type="component" value="Unassembled WGS sequence"/>
</dbReference>
<dbReference type="PANTHER" id="PTHR34125:SF2">
    <property type="entry name" value="TRANSMEMBRANE PROTEIN"/>
    <property type="match status" value="1"/>
</dbReference>
<comment type="caution">
    <text evidence="2">The sequence shown here is derived from an EMBL/GenBank/DDBJ whole genome shotgun (WGS) entry which is preliminary data.</text>
</comment>
<dbReference type="PANTHER" id="PTHR34125">
    <property type="entry name" value="OS01G0762900 PROTEIN"/>
    <property type="match status" value="1"/>
</dbReference>
<organism evidence="2 3">
    <name type="scientific">Tripterygium wilfordii</name>
    <name type="common">Thunder God vine</name>
    <dbReference type="NCBI Taxonomy" id="458696"/>
    <lineage>
        <taxon>Eukaryota</taxon>
        <taxon>Viridiplantae</taxon>
        <taxon>Streptophyta</taxon>
        <taxon>Embryophyta</taxon>
        <taxon>Tracheophyta</taxon>
        <taxon>Spermatophyta</taxon>
        <taxon>Magnoliopsida</taxon>
        <taxon>eudicotyledons</taxon>
        <taxon>Gunneridae</taxon>
        <taxon>Pentapetalae</taxon>
        <taxon>rosids</taxon>
        <taxon>fabids</taxon>
        <taxon>Celastrales</taxon>
        <taxon>Celastraceae</taxon>
        <taxon>Tripterygium</taxon>
    </lineage>
</organism>